<feature type="non-terminal residue" evidence="1">
    <location>
        <position position="105"/>
    </location>
</feature>
<dbReference type="Proteomes" id="UP000054279">
    <property type="component" value="Unassembled WGS sequence"/>
</dbReference>
<reference evidence="1 2" key="1">
    <citation type="submission" date="2014-06" db="EMBL/GenBank/DDBJ databases">
        <title>Evolutionary Origins and Diversification of the Mycorrhizal Mutualists.</title>
        <authorList>
            <consortium name="DOE Joint Genome Institute"/>
            <consortium name="Mycorrhizal Genomics Consortium"/>
            <person name="Kohler A."/>
            <person name="Kuo A."/>
            <person name="Nagy L.G."/>
            <person name="Floudas D."/>
            <person name="Copeland A."/>
            <person name="Barry K.W."/>
            <person name="Cichocki N."/>
            <person name="Veneault-Fourrey C."/>
            <person name="LaButti K."/>
            <person name="Lindquist E.A."/>
            <person name="Lipzen A."/>
            <person name="Lundell T."/>
            <person name="Morin E."/>
            <person name="Murat C."/>
            <person name="Riley R."/>
            <person name="Ohm R."/>
            <person name="Sun H."/>
            <person name="Tunlid A."/>
            <person name="Henrissat B."/>
            <person name="Grigoriev I.V."/>
            <person name="Hibbett D.S."/>
            <person name="Martin F."/>
        </authorList>
    </citation>
    <scope>NUCLEOTIDE SEQUENCE [LARGE SCALE GENOMIC DNA]</scope>
    <source>
        <strain evidence="1 2">SS14</strain>
    </source>
</reference>
<dbReference type="EMBL" id="KN837184">
    <property type="protein sequence ID" value="KIJ35835.1"/>
    <property type="molecule type" value="Genomic_DNA"/>
</dbReference>
<keyword evidence="2" id="KW-1185">Reference proteome</keyword>
<dbReference type="AlphaFoldDB" id="A0A0C9VE49"/>
<organism evidence="1 2">
    <name type="scientific">Sphaerobolus stellatus (strain SS14)</name>
    <dbReference type="NCBI Taxonomy" id="990650"/>
    <lineage>
        <taxon>Eukaryota</taxon>
        <taxon>Fungi</taxon>
        <taxon>Dikarya</taxon>
        <taxon>Basidiomycota</taxon>
        <taxon>Agaricomycotina</taxon>
        <taxon>Agaricomycetes</taxon>
        <taxon>Phallomycetidae</taxon>
        <taxon>Geastrales</taxon>
        <taxon>Sphaerobolaceae</taxon>
        <taxon>Sphaerobolus</taxon>
    </lineage>
</organism>
<evidence type="ECO:0000313" key="1">
    <source>
        <dbReference type="EMBL" id="KIJ35835.1"/>
    </source>
</evidence>
<name>A0A0C9VE49_SPHS4</name>
<gene>
    <name evidence="1" type="ORF">M422DRAFT_115801</name>
</gene>
<evidence type="ECO:0000313" key="2">
    <source>
        <dbReference type="Proteomes" id="UP000054279"/>
    </source>
</evidence>
<protein>
    <submittedName>
        <fullName evidence="1">Uncharacterized protein</fullName>
    </submittedName>
</protein>
<proteinExistence type="predicted"/>
<feature type="non-terminal residue" evidence="1">
    <location>
        <position position="1"/>
    </location>
</feature>
<dbReference type="HOGENOM" id="CLU_002498_5_0_1"/>
<accession>A0A0C9VE49</accession>
<sequence length="105" mass="12011">DTINSSSTHHDIMVHTFNDPSSSGYLLYWYAHIQGIFHCVVKIMGDPNWKEVPLLWTRWLECADLGVQRKINPHFLDCVGFVTDDETESFGFIDLSNVICASHLI</sequence>
<dbReference type="OrthoDB" id="3267098at2759"/>